<dbReference type="PROSITE" id="PS50309">
    <property type="entry name" value="DC"/>
    <property type="match status" value="1"/>
</dbReference>
<comment type="similarity">
    <text evidence="6">Belongs to the protein kinase superfamily. AGC Ser/Thr protein kinase family. GPRK subfamily.</text>
</comment>
<evidence type="ECO:0000256" key="11">
    <source>
        <dbReference type="ARBA" id="ARBA00022553"/>
    </source>
</evidence>
<evidence type="ECO:0000256" key="23">
    <source>
        <dbReference type="ARBA" id="ARBA00023121"/>
    </source>
</evidence>
<dbReference type="SMART" id="SM00220">
    <property type="entry name" value="S_TKc"/>
    <property type="match status" value="1"/>
</dbReference>
<comment type="similarity">
    <text evidence="5">Belongs to the protein kinase superfamily. CAMK Ser/Thr protein kinase family. CaMK subfamily.</text>
</comment>
<dbReference type="InterPro" id="IPR017441">
    <property type="entry name" value="Protein_kinase_ATP_BS"/>
</dbReference>
<dbReference type="FunFam" id="1.10.510.10:FF:000074">
    <property type="entry name" value="G protein-coupled receptor kinase"/>
    <property type="match status" value="1"/>
</dbReference>
<keyword evidence="15" id="KW-0479">Metal-binding</keyword>
<dbReference type="InterPro" id="IPR000961">
    <property type="entry name" value="AGC-kinase_C"/>
</dbReference>
<dbReference type="Pfam" id="PF00069">
    <property type="entry name" value="Pkinase"/>
    <property type="match status" value="2"/>
</dbReference>
<keyword evidence="26" id="KW-0539">Nucleus</keyword>
<dbReference type="FunFam" id="1.10.167.10:FF:000017">
    <property type="entry name" value="G protein-coupled receptor kinase"/>
    <property type="match status" value="1"/>
</dbReference>
<dbReference type="SMART" id="SM00133">
    <property type="entry name" value="S_TK_X"/>
    <property type="match status" value="1"/>
</dbReference>
<evidence type="ECO:0000259" key="35">
    <source>
        <dbReference type="PROSITE" id="PS50132"/>
    </source>
</evidence>
<keyword evidence="9" id="KW-0963">Cytoplasm</keyword>
<evidence type="ECO:0000259" key="37">
    <source>
        <dbReference type="PROSITE" id="PS50309"/>
    </source>
</evidence>
<name>A0A8J6G288_MICOH</name>
<dbReference type="Gene3D" id="3.30.160.60">
    <property type="entry name" value="Classic Zinc Finger"/>
    <property type="match status" value="11"/>
</dbReference>
<dbReference type="InterPro" id="IPR036236">
    <property type="entry name" value="Znf_C2H2_sf"/>
</dbReference>
<evidence type="ECO:0000256" key="15">
    <source>
        <dbReference type="ARBA" id="ARBA00022723"/>
    </source>
</evidence>
<keyword evidence="23" id="KW-0446">Lipid-binding</keyword>
<keyword evidence="12" id="KW-0808">Transferase</keyword>
<dbReference type="EC" id="2.7.11.16" evidence="7"/>
<dbReference type="PROSITE" id="PS50011">
    <property type="entry name" value="PROTEIN_KINASE_DOM"/>
    <property type="match status" value="1"/>
</dbReference>
<dbReference type="SUPFAM" id="SSF57667">
    <property type="entry name" value="beta-beta-alpha zinc fingers"/>
    <property type="match status" value="7"/>
</dbReference>
<dbReference type="SUPFAM" id="SSF89837">
    <property type="entry name" value="Doublecortin (DC)"/>
    <property type="match status" value="1"/>
</dbReference>
<feature type="region of interest" description="Disordered" evidence="33">
    <location>
        <begin position="1078"/>
        <end position="1126"/>
    </location>
</feature>
<keyword evidence="24" id="KW-0472">Membrane</keyword>
<evidence type="ECO:0000256" key="3">
    <source>
        <dbReference type="ARBA" id="ARBA00004202"/>
    </source>
</evidence>
<evidence type="ECO:0000259" key="38">
    <source>
        <dbReference type="PROSITE" id="PS51285"/>
    </source>
</evidence>
<evidence type="ECO:0000313" key="39">
    <source>
        <dbReference type="EMBL" id="KAH0503430.1"/>
    </source>
</evidence>
<keyword evidence="17 32" id="KW-0547">Nucleotide-binding</keyword>
<feature type="binding site" evidence="32">
    <location>
        <position position="357"/>
    </location>
    <ligand>
        <name>ATP</name>
        <dbReference type="ChEBI" id="CHEBI:30616"/>
    </ligand>
</feature>
<keyword evidence="21 32" id="KW-0067">ATP-binding</keyword>
<dbReference type="InterPro" id="IPR016137">
    <property type="entry name" value="RGS"/>
</dbReference>
<dbReference type="GO" id="GO:0006915">
    <property type="term" value="P:apoptotic process"/>
    <property type="evidence" value="ECO:0007669"/>
    <property type="project" value="UniProtKB-KW"/>
</dbReference>
<feature type="domain" description="C2H2-type" evidence="36">
    <location>
        <begin position="894"/>
        <end position="921"/>
    </location>
</feature>
<dbReference type="SMART" id="SM00537">
    <property type="entry name" value="DCX"/>
    <property type="match status" value="1"/>
</dbReference>
<comment type="subcellular location">
    <subcellularLocation>
        <location evidence="3">Cell membrane</location>
        <topology evidence="3">Peripheral membrane protein</topology>
    </subcellularLocation>
    <subcellularLocation>
        <location evidence="4">Cytoplasm</location>
    </subcellularLocation>
    <subcellularLocation>
        <location evidence="2">Nucleus</location>
    </subcellularLocation>
</comment>
<feature type="domain" description="C2H2-type" evidence="36">
    <location>
        <begin position="782"/>
        <end position="809"/>
    </location>
</feature>
<evidence type="ECO:0000256" key="28">
    <source>
        <dbReference type="ARBA" id="ARBA00074342"/>
    </source>
</evidence>
<evidence type="ECO:0000256" key="16">
    <source>
        <dbReference type="ARBA" id="ARBA00022737"/>
    </source>
</evidence>
<gene>
    <name evidence="39" type="ORF">LTLLF_189375</name>
</gene>
<dbReference type="InterPro" id="IPR003533">
    <property type="entry name" value="Doublecortin_dom"/>
</dbReference>
<protein>
    <recommendedName>
        <fullName evidence="28">G protein-coupled receptor kinase 5</fullName>
        <ecNumber evidence="7">2.7.11.16</ecNumber>
    </recommendedName>
    <alternativeName>
        <fullName evidence="29">G protein-coupled receptor kinase GRK5</fullName>
    </alternativeName>
</protein>
<keyword evidence="14" id="KW-0053">Apoptosis</keyword>
<dbReference type="PROSITE" id="PS00028">
    <property type="entry name" value="ZINC_FINGER_C2H2_1"/>
    <property type="match status" value="9"/>
</dbReference>
<dbReference type="PROSITE" id="PS50132">
    <property type="entry name" value="RGS"/>
    <property type="match status" value="1"/>
</dbReference>
<feature type="domain" description="C2H2-type" evidence="36">
    <location>
        <begin position="1062"/>
        <end position="1089"/>
    </location>
</feature>
<evidence type="ECO:0000256" key="4">
    <source>
        <dbReference type="ARBA" id="ARBA00004496"/>
    </source>
</evidence>
<dbReference type="FunFam" id="3.30.160.60:FF:002343">
    <property type="entry name" value="Zinc finger protein 33A"/>
    <property type="match status" value="1"/>
</dbReference>
<dbReference type="GO" id="GO:0005737">
    <property type="term" value="C:cytoplasm"/>
    <property type="evidence" value="ECO:0007669"/>
    <property type="project" value="UniProtKB-SubCell"/>
</dbReference>
<dbReference type="GO" id="GO:0016055">
    <property type="term" value="P:Wnt signaling pathway"/>
    <property type="evidence" value="ECO:0007669"/>
    <property type="project" value="UniProtKB-KW"/>
</dbReference>
<feature type="domain" description="C2H2-type" evidence="36">
    <location>
        <begin position="838"/>
        <end position="865"/>
    </location>
</feature>
<accession>A0A8J6G288</accession>
<organism evidence="39 40">
    <name type="scientific">Microtus ochrogaster</name>
    <name type="common">Prairie vole</name>
    <dbReference type="NCBI Taxonomy" id="79684"/>
    <lineage>
        <taxon>Eukaryota</taxon>
        <taxon>Metazoa</taxon>
        <taxon>Chordata</taxon>
        <taxon>Craniata</taxon>
        <taxon>Vertebrata</taxon>
        <taxon>Euteleostomi</taxon>
        <taxon>Mammalia</taxon>
        <taxon>Eutheria</taxon>
        <taxon>Euarchontoglires</taxon>
        <taxon>Glires</taxon>
        <taxon>Rodentia</taxon>
        <taxon>Myomorpha</taxon>
        <taxon>Muroidea</taxon>
        <taxon>Cricetidae</taxon>
        <taxon>Arvicolinae</taxon>
        <taxon>Microtus</taxon>
    </lineage>
</organism>
<feature type="domain" description="C2H2-type" evidence="36">
    <location>
        <begin position="1006"/>
        <end position="1033"/>
    </location>
</feature>
<evidence type="ECO:0000313" key="40">
    <source>
        <dbReference type="Proteomes" id="UP000710432"/>
    </source>
</evidence>
<evidence type="ECO:0000256" key="6">
    <source>
        <dbReference type="ARBA" id="ARBA00009793"/>
    </source>
</evidence>
<dbReference type="Gene3D" id="3.30.200.20">
    <property type="entry name" value="Phosphorylase Kinase, domain 1"/>
    <property type="match status" value="3"/>
</dbReference>
<comment type="subunit">
    <text evidence="27">Interacts with ST13 (via the C-terminus 303-319 AA). Interacts with TP53/p53. Interacts with HTR4 (via C-terminus 330-346 AA); this interaction is promoted by 5-HT (serotonin). Interacts with HDAC5. Interacts with GIT1.</text>
</comment>
<dbReference type="Gene3D" id="1.10.167.10">
    <property type="entry name" value="Regulator of G-protein Signalling 4, domain 2"/>
    <property type="match status" value="1"/>
</dbReference>
<evidence type="ECO:0000256" key="26">
    <source>
        <dbReference type="ARBA" id="ARBA00023242"/>
    </source>
</evidence>
<keyword evidence="20" id="KW-0862">Zinc</keyword>
<feature type="active site" description="Proton acceptor" evidence="30">
    <location>
        <position position="444"/>
    </location>
</feature>
<dbReference type="GO" id="GO:0035556">
    <property type="term" value="P:intracellular signal transduction"/>
    <property type="evidence" value="ECO:0007669"/>
    <property type="project" value="InterPro"/>
</dbReference>
<evidence type="ECO:0000256" key="31">
    <source>
        <dbReference type="PROSITE-ProRule" id="PRU00042"/>
    </source>
</evidence>
<dbReference type="PROSITE" id="PS00107">
    <property type="entry name" value="PROTEIN_KINASE_ATP"/>
    <property type="match status" value="1"/>
</dbReference>
<evidence type="ECO:0000256" key="25">
    <source>
        <dbReference type="ARBA" id="ARBA00023163"/>
    </source>
</evidence>
<dbReference type="PANTHER" id="PTHR24355:SF27">
    <property type="entry name" value="G PROTEIN-COUPLED RECEPTOR KINASE 5"/>
    <property type="match status" value="1"/>
</dbReference>
<keyword evidence="11" id="KW-0597">Phosphoprotein</keyword>
<dbReference type="GO" id="GO:0008270">
    <property type="term" value="F:zinc ion binding"/>
    <property type="evidence" value="ECO:0007669"/>
    <property type="project" value="UniProtKB-KW"/>
</dbReference>
<dbReference type="InterPro" id="IPR011009">
    <property type="entry name" value="Kinase-like_dom_sf"/>
</dbReference>
<dbReference type="SUPFAM" id="SSF56112">
    <property type="entry name" value="Protein kinase-like (PK-like)"/>
    <property type="match status" value="2"/>
</dbReference>
<dbReference type="SMART" id="SM00355">
    <property type="entry name" value="ZnF_C2H2"/>
    <property type="match status" value="10"/>
</dbReference>
<evidence type="ECO:0000256" key="24">
    <source>
        <dbReference type="ARBA" id="ARBA00023136"/>
    </source>
</evidence>
<evidence type="ECO:0000256" key="29">
    <source>
        <dbReference type="ARBA" id="ARBA00078194"/>
    </source>
</evidence>
<dbReference type="InterPro" id="IPR044926">
    <property type="entry name" value="RGS_subdomain_2"/>
</dbReference>
<comment type="catalytic activity">
    <reaction evidence="1">
        <text>[G-protein-coupled receptor] + ATP = [G-protein-coupled receptor]-phosphate + ADP + H(+)</text>
        <dbReference type="Rhea" id="RHEA:12008"/>
        <dbReference type="Rhea" id="RHEA-COMP:11260"/>
        <dbReference type="Rhea" id="RHEA-COMP:11261"/>
        <dbReference type="ChEBI" id="CHEBI:15378"/>
        <dbReference type="ChEBI" id="CHEBI:30616"/>
        <dbReference type="ChEBI" id="CHEBI:43176"/>
        <dbReference type="ChEBI" id="CHEBI:68546"/>
        <dbReference type="ChEBI" id="CHEBI:456216"/>
        <dbReference type="EC" id="2.7.11.16"/>
    </reaction>
</comment>
<dbReference type="Pfam" id="PF13465">
    <property type="entry name" value="zf-H2C2_2"/>
    <property type="match status" value="2"/>
</dbReference>
<evidence type="ECO:0000256" key="7">
    <source>
        <dbReference type="ARBA" id="ARBA00012433"/>
    </source>
</evidence>
<dbReference type="InterPro" id="IPR036572">
    <property type="entry name" value="Doublecortin_dom_sf"/>
</dbReference>
<keyword evidence="22" id="KW-0805">Transcription regulation</keyword>
<dbReference type="PANTHER" id="PTHR24355">
    <property type="entry name" value="G PROTEIN-COUPLED RECEPTOR KINASE/RIBOSOMAL PROTEIN S6 KINASE"/>
    <property type="match status" value="1"/>
</dbReference>
<dbReference type="Pfam" id="PF00096">
    <property type="entry name" value="zf-C2H2"/>
    <property type="match status" value="4"/>
</dbReference>
<evidence type="ECO:0000256" key="21">
    <source>
        <dbReference type="ARBA" id="ARBA00022840"/>
    </source>
</evidence>
<dbReference type="GO" id="GO:0005886">
    <property type="term" value="C:plasma membrane"/>
    <property type="evidence" value="ECO:0007669"/>
    <property type="project" value="UniProtKB-SubCell"/>
</dbReference>
<dbReference type="GO" id="GO:0009966">
    <property type="term" value="P:regulation of signal transduction"/>
    <property type="evidence" value="ECO:0007669"/>
    <property type="project" value="TreeGrafter"/>
</dbReference>
<dbReference type="InterPro" id="IPR036305">
    <property type="entry name" value="RGS_sf"/>
</dbReference>
<sequence length="1224" mass="139951">MELENIVANTVLLKAREGGGGKRKGKSKKWKEILKFPHISQCDDLRRTIDRDYCSLCDKQPIGRLLFRQFCETRPGLECYIQFLDLVAEYEVTPDEKLGEKGKEIMTKYLTPKSPVFIAQVGQDLVSQTETKLLQRPCKELFSACAQSVHDYLKGDPFHEYLDSMYFDRFLQWKWLERQPVTKNTFRQYRVLGKGGFGEVCACQVRATGKMYACKRLEKKRIKKRKGESMALNEKQILEKVNSQFVINMDPVAARPSDTNVVSMAIQTLGFRIAFGGNRSHGHQLRPLLLLGHGPRHAISIILGPDNTMALQPVTKNTFRQYRVLGKGGFGQVCACQVRATGKMYACKRLEKKRIKKRKGESMALNEKQILEKVNSQFVVNLAYAYETKDALCLVLTIMNGGDLKFHIYNMGNPGFEEERALFYAAEILCGLEDLHRENTVYRDLKPENILLDDYGHIRISDLGLAVKIPEGDLIRGRVGTVGYMAPEVLNNQRYGLSPDYWGLGCLIYEMIEGQSPFRGRKEKVKREEVDRRVLETEEVYSPKFSEEAKSICNMLLTKDSKQRLGCQEEGAAEVKRHPFFRNMNFKRLEAGMLDPPFVPDPRAVYCKDVLDIEQFSTVKGVNLDHTDDDFYSKFSTGSVPIPWQNEMIETECFKELNVFGPNGTLSPDLNRNQPPEPPKKGLFHRLFRRQTSPANQTLHQTCQSDGRVLPGARLPFWFSSLMHCSLGSLAGREPVSLVAAPWHEKGQTREKTSVYPQCVKTFECDSHLHRHGKTHPRLKTFEGNECDKAISHHSHLQMHKILYIGEKPYECSQCGKTFAYHSNLQRHKRTHTGEKPYECNQCGKAFAEYSRLQNHERTHTGEKPYECNQCGKAFACHSNLRKHERTHTGEKPYECNQCAKAFACHSNLRKHERTHTGEKPYECNQCGKAFTYCSSFRKHERTHTGEKPYECNQCGKAFACHSSLRRHERTHTGEKPYECNQCGKAFASHSSLRRHERTHTGEHLHLCNQCGKAFARHSHLQIYERMHTAEKLYECNHCGKTFAHHSSLGRHKRTHTGEKPYECNQCGKAFAYHSSLRSHERTHTGEKPYECNHPKRSQGALHCGKSKALSPPSRSRKALSSEKKAKKARFYRNGDRYFKGLVFAISNDRFPSFDVLLIELTRLLSDNVNLPQGVRTIYTIDRSRKITSLDELLEGQGLAGAMTVGWVLPRLEGGRCFLGSQGD</sequence>
<dbReference type="Gene3D" id="3.10.20.230">
    <property type="entry name" value="Doublecortin domain"/>
    <property type="match status" value="1"/>
</dbReference>
<feature type="compositionally biased region" description="Basic and acidic residues" evidence="33">
    <location>
        <begin position="1078"/>
        <end position="1094"/>
    </location>
</feature>
<dbReference type="InterPro" id="IPR000719">
    <property type="entry name" value="Prot_kinase_dom"/>
</dbReference>
<dbReference type="Pfam" id="PF00615">
    <property type="entry name" value="RGS"/>
    <property type="match status" value="1"/>
</dbReference>
<feature type="domain" description="C2H2-type" evidence="36">
    <location>
        <begin position="950"/>
        <end position="977"/>
    </location>
</feature>
<keyword evidence="25" id="KW-0804">Transcription</keyword>
<dbReference type="FunFam" id="3.30.160.60:FF:002254">
    <property type="entry name" value="Zinc finger protein 540"/>
    <property type="match status" value="7"/>
</dbReference>
<evidence type="ECO:0000256" key="5">
    <source>
        <dbReference type="ARBA" id="ARBA00005354"/>
    </source>
</evidence>
<evidence type="ECO:0000256" key="22">
    <source>
        <dbReference type="ARBA" id="ARBA00023015"/>
    </source>
</evidence>
<evidence type="ECO:0000256" key="10">
    <source>
        <dbReference type="ARBA" id="ARBA00022527"/>
    </source>
</evidence>
<dbReference type="Proteomes" id="UP000710432">
    <property type="component" value="Unassembled WGS sequence"/>
</dbReference>
<evidence type="ECO:0000256" key="17">
    <source>
        <dbReference type="ARBA" id="ARBA00022741"/>
    </source>
</evidence>
<keyword evidence="8" id="KW-1003">Cell membrane</keyword>
<dbReference type="CDD" id="cd05632">
    <property type="entry name" value="STKc_GRK5"/>
    <property type="match status" value="1"/>
</dbReference>
<evidence type="ECO:0000256" key="8">
    <source>
        <dbReference type="ARBA" id="ARBA00022475"/>
    </source>
</evidence>
<proteinExistence type="inferred from homology"/>
<feature type="domain" description="C2H2-type" evidence="36">
    <location>
        <begin position="978"/>
        <end position="1005"/>
    </location>
</feature>
<dbReference type="GO" id="GO:0007417">
    <property type="term" value="P:central nervous system development"/>
    <property type="evidence" value="ECO:0007669"/>
    <property type="project" value="UniProtKB-ARBA"/>
</dbReference>
<keyword evidence="16" id="KW-0677">Repeat</keyword>
<dbReference type="GO" id="GO:0005524">
    <property type="term" value="F:ATP binding"/>
    <property type="evidence" value="ECO:0007669"/>
    <property type="project" value="UniProtKB-UniRule"/>
</dbReference>
<dbReference type="FunFam" id="3.10.20.230:FF:000001">
    <property type="entry name" value="serine/threonine-protein kinase DCLK1 isoform X1"/>
    <property type="match status" value="1"/>
</dbReference>
<evidence type="ECO:0000259" key="36">
    <source>
        <dbReference type="PROSITE" id="PS50157"/>
    </source>
</evidence>
<feature type="domain" description="C2H2-type" evidence="36">
    <location>
        <begin position="1034"/>
        <end position="1061"/>
    </location>
</feature>
<keyword evidence="13" id="KW-0879">Wnt signaling pathway</keyword>
<feature type="domain" description="Protein kinase" evidence="34">
    <location>
        <begin position="319"/>
        <end position="581"/>
    </location>
</feature>
<dbReference type="Gene3D" id="1.10.510.10">
    <property type="entry name" value="Transferase(Phosphotransferase) domain 1"/>
    <property type="match status" value="1"/>
</dbReference>
<dbReference type="PROSITE" id="PS51285">
    <property type="entry name" value="AGC_KINASE_CTER"/>
    <property type="match status" value="1"/>
</dbReference>
<feature type="domain" description="Doublecortin" evidence="37">
    <location>
        <begin position="1127"/>
        <end position="1197"/>
    </location>
</feature>
<evidence type="ECO:0000256" key="19">
    <source>
        <dbReference type="ARBA" id="ARBA00022777"/>
    </source>
</evidence>
<dbReference type="InterPro" id="IPR000239">
    <property type="entry name" value="GPCR_kinase"/>
</dbReference>
<evidence type="ECO:0000256" key="18">
    <source>
        <dbReference type="ARBA" id="ARBA00022771"/>
    </source>
</evidence>
<dbReference type="SMART" id="SM00315">
    <property type="entry name" value="RGS"/>
    <property type="match status" value="1"/>
</dbReference>
<dbReference type="GO" id="GO:0005634">
    <property type="term" value="C:nucleus"/>
    <property type="evidence" value="ECO:0007669"/>
    <property type="project" value="UniProtKB-SubCell"/>
</dbReference>
<dbReference type="GO" id="GO:0008289">
    <property type="term" value="F:lipid binding"/>
    <property type="evidence" value="ECO:0007669"/>
    <property type="project" value="UniProtKB-KW"/>
</dbReference>
<evidence type="ECO:0000256" key="1">
    <source>
        <dbReference type="ARBA" id="ARBA00001256"/>
    </source>
</evidence>
<evidence type="ECO:0000256" key="14">
    <source>
        <dbReference type="ARBA" id="ARBA00022703"/>
    </source>
</evidence>
<dbReference type="EMBL" id="JAATJU010025563">
    <property type="protein sequence ID" value="KAH0503430.1"/>
    <property type="molecule type" value="Genomic_DNA"/>
</dbReference>
<evidence type="ECO:0000259" key="34">
    <source>
        <dbReference type="PROSITE" id="PS50011"/>
    </source>
</evidence>
<evidence type="ECO:0000256" key="2">
    <source>
        <dbReference type="ARBA" id="ARBA00004123"/>
    </source>
</evidence>
<evidence type="ECO:0000256" key="33">
    <source>
        <dbReference type="SAM" id="MobiDB-lite"/>
    </source>
</evidence>
<keyword evidence="19 39" id="KW-0418">Kinase</keyword>
<evidence type="ECO:0000256" key="20">
    <source>
        <dbReference type="ARBA" id="ARBA00022833"/>
    </source>
</evidence>
<feature type="domain" description="AGC-kinase C-terminal" evidence="38">
    <location>
        <begin position="582"/>
        <end position="647"/>
    </location>
</feature>
<reference evidence="39" key="1">
    <citation type="submission" date="2020-03" db="EMBL/GenBank/DDBJ databases">
        <title>Studies in the Genomics of Life Span.</title>
        <authorList>
            <person name="Glass D."/>
        </authorList>
    </citation>
    <scope>NUCLEOTIDE SEQUENCE</scope>
    <source>
        <strain evidence="39">LTLLF</strain>
        <tissue evidence="39">Muscle</tissue>
    </source>
</reference>
<dbReference type="AlphaFoldDB" id="A0A8J6G288"/>
<dbReference type="Pfam" id="PF03607">
    <property type="entry name" value="DCX"/>
    <property type="match status" value="1"/>
</dbReference>
<evidence type="ECO:0000256" key="27">
    <source>
        <dbReference type="ARBA" id="ARBA00064746"/>
    </source>
</evidence>
<evidence type="ECO:0000256" key="32">
    <source>
        <dbReference type="PROSITE-ProRule" id="PRU10141"/>
    </source>
</evidence>
<feature type="domain" description="RGS" evidence="35">
    <location>
        <begin position="59"/>
        <end position="171"/>
    </location>
</feature>
<keyword evidence="10" id="KW-0723">Serine/threonine-protein kinase</keyword>
<feature type="domain" description="C2H2-type" evidence="36">
    <location>
        <begin position="810"/>
        <end position="837"/>
    </location>
</feature>
<evidence type="ECO:0000256" key="9">
    <source>
        <dbReference type="ARBA" id="ARBA00022490"/>
    </source>
</evidence>
<keyword evidence="39" id="KW-0675">Receptor</keyword>
<keyword evidence="18 31" id="KW-0863">Zinc-finger</keyword>
<dbReference type="InterPro" id="IPR013087">
    <property type="entry name" value="Znf_C2H2_type"/>
</dbReference>
<dbReference type="PROSITE" id="PS50157">
    <property type="entry name" value="ZINC_FINGER_C2H2_2"/>
    <property type="match status" value="11"/>
</dbReference>
<comment type="caution">
    <text evidence="39">The sequence shown here is derived from an EMBL/GenBank/DDBJ whole genome shotgun (WGS) entry which is preliminary data.</text>
</comment>
<dbReference type="FunFam" id="3.30.160.60:FF:000773">
    <property type="entry name" value="Zinc finger protein 44"/>
    <property type="match status" value="1"/>
</dbReference>
<dbReference type="SUPFAM" id="SSF48097">
    <property type="entry name" value="Regulator of G-protein signaling, RGS"/>
    <property type="match status" value="1"/>
</dbReference>
<evidence type="ECO:0000256" key="30">
    <source>
        <dbReference type="PIRSR" id="PIRSR600239-51"/>
    </source>
</evidence>
<feature type="domain" description="C2H2-type" evidence="36">
    <location>
        <begin position="922"/>
        <end position="949"/>
    </location>
</feature>
<evidence type="ECO:0000256" key="13">
    <source>
        <dbReference type="ARBA" id="ARBA00022687"/>
    </source>
</evidence>
<evidence type="ECO:0000256" key="12">
    <source>
        <dbReference type="ARBA" id="ARBA00022679"/>
    </source>
</evidence>
<feature type="domain" description="C2H2-type" evidence="36">
    <location>
        <begin position="866"/>
        <end position="893"/>
    </location>
</feature>
<dbReference type="PRINTS" id="PR00717">
    <property type="entry name" value="GPCRKINASE"/>
</dbReference>
<dbReference type="GO" id="GO:0004703">
    <property type="term" value="F:G protein-coupled receptor kinase activity"/>
    <property type="evidence" value="ECO:0007669"/>
    <property type="project" value="UniProtKB-EC"/>
</dbReference>